<evidence type="ECO:0000313" key="8">
    <source>
        <dbReference type="Proteomes" id="UP000241209"/>
    </source>
</evidence>
<evidence type="ECO:0000256" key="3">
    <source>
        <dbReference type="ARBA" id="ARBA00022475"/>
    </source>
</evidence>
<evidence type="ECO:0000313" key="7">
    <source>
        <dbReference type="EMBL" id="PTI30121.1"/>
    </source>
</evidence>
<evidence type="ECO:0008006" key="9">
    <source>
        <dbReference type="Google" id="ProtNLM"/>
    </source>
</evidence>
<protein>
    <recommendedName>
        <fullName evidence="9">Teichoic acid biosynthesis protein F</fullName>
    </recommendedName>
</protein>
<keyword evidence="4" id="KW-0808">Transferase</keyword>
<evidence type="ECO:0000256" key="6">
    <source>
        <dbReference type="ARBA" id="ARBA00023136"/>
    </source>
</evidence>
<dbReference type="GO" id="GO:0019350">
    <property type="term" value="P:teichoic acid biosynthetic process"/>
    <property type="evidence" value="ECO:0007669"/>
    <property type="project" value="UniProtKB-KW"/>
</dbReference>
<evidence type="ECO:0000256" key="5">
    <source>
        <dbReference type="ARBA" id="ARBA00022944"/>
    </source>
</evidence>
<dbReference type="InterPro" id="IPR043148">
    <property type="entry name" value="TagF_C"/>
</dbReference>
<reference evidence="7 8" key="1">
    <citation type="journal article" date="2016" name="Front. Microbiol.">
        <title>Comprehensive Phylogenetic Analysis of Bovine Non-aureus Staphylococci Species Based on Whole-Genome Sequencing.</title>
        <authorList>
            <person name="Naushad S."/>
            <person name="Barkema H.W."/>
            <person name="Luby C."/>
            <person name="Condas L.A."/>
            <person name="Nobrega D.B."/>
            <person name="Carson D.A."/>
            <person name="De Buck J."/>
        </authorList>
    </citation>
    <scope>NUCLEOTIDE SEQUENCE [LARGE SCALE GENOMIC DNA]</scope>
    <source>
        <strain evidence="7 8">SNUC 2204</strain>
    </source>
</reference>
<dbReference type="InterPro" id="IPR007554">
    <property type="entry name" value="Glycerophosphate_synth"/>
</dbReference>
<keyword evidence="3" id="KW-1003">Cell membrane</keyword>
<comment type="similarity">
    <text evidence="2">Belongs to the CDP-glycerol glycerophosphotransferase family.</text>
</comment>
<organism evidence="7 8">
    <name type="scientific">Mammaliicoccus vitulinus</name>
    <dbReference type="NCBI Taxonomy" id="71237"/>
    <lineage>
        <taxon>Bacteria</taxon>
        <taxon>Bacillati</taxon>
        <taxon>Bacillota</taxon>
        <taxon>Bacilli</taxon>
        <taxon>Bacillales</taxon>
        <taxon>Staphylococcaceae</taxon>
        <taxon>Mammaliicoccus</taxon>
    </lineage>
</organism>
<dbReference type="GO" id="GO:0005886">
    <property type="term" value="C:plasma membrane"/>
    <property type="evidence" value="ECO:0007669"/>
    <property type="project" value="UniProtKB-SubCell"/>
</dbReference>
<sequence length="557" mass="66224">MIKVIDFHEQLDLKSFINSYCREASHIILKDKNTQVRDEAVNYTELDDHSFIVDYTNNGYYTNDSRYMGKAFITVNDWFNNITLQPNIIFRKEDLKWLISNVEWENIFDITLNALIYLDEIKIDPHVVFNFNHQNKPSAQCLKSFKGQNIDSESKFYINKLAMLSSINPVFDTKEINLPYNARTIDKVMLKTKFKLPKSAYQNLNKKAIQKQMQSINIYEKDKLQLKPYIVFLGFDFGYRGNSKYLFEYLTEQHSKYTVYFVTKDKKGDHFISPDHASINEVIEKASVVILESYLPDHIKPNGTIIQLWHGTPLKRLFLDSKEPKQNNDIYNYRARKYNKLIKQDYFITDVASINYVFESAFPMHETKIVSCGYPRNQYLLEYQTDSNEVDNIKQLLNLDKDKETILYTPTWRDNKENDFLLEFPEEIKSKYNIIYKYHEEDQSNKHKNDIDINQFETQQLILVSDIVISDYSSIIFDALTIDKKVYLYTPDFKDYDYHRGLYKHVYELINENQYFEKALLFKAIMDNQYNMINDKYINKNNDSYEAITQLIEDAMI</sequence>
<dbReference type="EMBL" id="PZFK01000007">
    <property type="protein sequence ID" value="PTI30121.1"/>
    <property type="molecule type" value="Genomic_DNA"/>
</dbReference>
<keyword evidence="5" id="KW-0777">Teichoic acid biosynthesis</keyword>
<dbReference type="InterPro" id="IPR051612">
    <property type="entry name" value="Teichoic_Acid_Biosynth"/>
</dbReference>
<keyword evidence="6" id="KW-0472">Membrane</keyword>
<dbReference type="Proteomes" id="UP000241209">
    <property type="component" value="Unassembled WGS sequence"/>
</dbReference>
<dbReference type="PANTHER" id="PTHR37316:SF3">
    <property type="entry name" value="TEICHOIC ACID GLYCEROL-PHOSPHATE TRANSFERASE"/>
    <property type="match status" value="1"/>
</dbReference>
<evidence type="ECO:0000256" key="4">
    <source>
        <dbReference type="ARBA" id="ARBA00022679"/>
    </source>
</evidence>
<proteinExistence type="inferred from homology"/>
<dbReference type="Gene3D" id="3.40.50.12580">
    <property type="match status" value="1"/>
</dbReference>
<name>A0A2T4PUM9_9STAP</name>
<dbReference type="Pfam" id="PF04464">
    <property type="entry name" value="Glyphos_transf"/>
    <property type="match status" value="1"/>
</dbReference>
<dbReference type="STRING" id="1167632.GCA_000286335_00568"/>
<evidence type="ECO:0000256" key="1">
    <source>
        <dbReference type="ARBA" id="ARBA00004202"/>
    </source>
</evidence>
<dbReference type="Gene3D" id="3.40.50.11820">
    <property type="match status" value="1"/>
</dbReference>
<comment type="caution">
    <text evidence="7">The sequence shown here is derived from an EMBL/GenBank/DDBJ whole genome shotgun (WGS) entry which is preliminary data.</text>
</comment>
<dbReference type="GO" id="GO:0047355">
    <property type="term" value="F:CDP-glycerol glycerophosphotransferase activity"/>
    <property type="evidence" value="ECO:0007669"/>
    <property type="project" value="InterPro"/>
</dbReference>
<accession>A0A2T4PUM9</accession>
<dbReference type="SUPFAM" id="SSF53756">
    <property type="entry name" value="UDP-Glycosyltransferase/glycogen phosphorylase"/>
    <property type="match status" value="1"/>
</dbReference>
<evidence type="ECO:0000256" key="2">
    <source>
        <dbReference type="ARBA" id="ARBA00010488"/>
    </source>
</evidence>
<comment type="subcellular location">
    <subcellularLocation>
        <location evidence="1">Cell membrane</location>
        <topology evidence="1">Peripheral membrane protein</topology>
    </subcellularLocation>
</comment>
<dbReference type="RefSeq" id="WP_107556806.1">
    <property type="nucleotide sequence ID" value="NZ_PZFK01000007.1"/>
</dbReference>
<gene>
    <name evidence="7" type="ORF">BU072_04290</name>
</gene>
<dbReference type="InterPro" id="IPR043149">
    <property type="entry name" value="TagF_N"/>
</dbReference>
<dbReference type="AlphaFoldDB" id="A0A2T4PUM9"/>
<dbReference type="PANTHER" id="PTHR37316">
    <property type="entry name" value="TEICHOIC ACID GLYCEROL-PHOSPHATE PRIMASE"/>
    <property type="match status" value="1"/>
</dbReference>